<dbReference type="RefSeq" id="XP_007314220.1">
    <property type="nucleotide sequence ID" value="XM_007314158.1"/>
</dbReference>
<proteinExistence type="predicted"/>
<dbReference type="Pfam" id="PF00730">
    <property type="entry name" value="HhH-GPD"/>
    <property type="match status" value="1"/>
</dbReference>
<reference evidence="3" key="1">
    <citation type="submission" date="2011-04" db="EMBL/GenBank/DDBJ databases">
        <title>Evolution of plant cell wall degrading machinery underlies the functional diversity of forest fungi.</title>
        <authorList>
            <consortium name="US DOE Joint Genome Institute (JGI-PGF)"/>
            <person name="Eastwood D.C."/>
            <person name="Floudas D."/>
            <person name="Binder M."/>
            <person name="Majcherczyk A."/>
            <person name="Schneider P."/>
            <person name="Aerts A."/>
            <person name="Asiegbu F.O."/>
            <person name="Baker S.E."/>
            <person name="Barry K."/>
            <person name="Bendiksby M."/>
            <person name="Blumentritt M."/>
            <person name="Coutinho P.M."/>
            <person name="Cullen D."/>
            <person name="Cullen D."/>
            <person name="Gathman A."/>
            <person name="Goodell B."/>
            <person name="Henrissat B."/>
            <person name="Ihrmark K."/>
            <person name="Kauserud H."/>
            <person name="Kohler A."/>
            <person name="LaButti K."/>
            <person name="Lapidus A."/>
            <person name="Lavin J.L."/>
            <person name="Lee Y.-H."/>
            <person name="Lindquist E."/>
            <person name="Lilly W."/>
            <person name="Lucas S."/>
            <person name="Morin E."/>
            <person name="Murat C."/>
            <person name="Oguiza J.A."/>
            <person name="Park J."/>
            <person name="Pisabarro A.G."/>
            <person name="Riley R."/>
            <person name="Rosling A."/>
            <person name="Salamov A."/>
            <person name="Schmidt O."/>
            <person name="Schmutz J."/>
            <person name="Skrede I."/>
            <person name="Stenlid J."/>
            <person name="Wiebenga A."/>
            <person name="Xie X."/>
            <person name="Kues U."/>
            <person name="Hibbett D.S."/>
            <person name="Hoffmeister D."/>
            <person name="Hogberg N."/>
            <person name="Martin F."/>
            <person name="Grigoriev I.V."/>
            <person name="Watkinson S.C."/>
        </authorList>
    </citation>
    <scope>NUCLEOTIDE SEQUENCE</scope>
    <source>
        <strain evidence="3">S7.9</strain>
    </source>
</reference>
<evidence type="ECO:0000256" key="1">
    <source>
        <dbReference type="SAM" id="MobiDB-lite"/>
    </source>
</evidence>
<dbReference type="InterPro" id="IPR003265">
    <property type="entry name" value="HhH-GPD_domain"/>
</dbReference>
<dbReference type="InterPro" id="IPR011257">
    <property type="entry name" value="DNA_glycosylase"/>
</dbReference>
<dbReference type="InterPro" id="IPR023170">
    <property type="entry name" value="HhH_base_excis_C"/>
</dbReference>
<name>F8NIR3_SERL9</name>
<dbReference type="SMART" id="SM00478">
    <property type="entry name" value="ENDO3c"/>
    <property type="match status" value="1"/>
</dbReference>
<feature type="compositionally biased region" description="Basic and acidic residues" evidence="1">
    <location>
        <begin position="342"/>
        <end position="352"/>
    </location>
</feature>
<dbReference type="Gene3D" id="1.10.340.30">
    <property type="entry name" value="Hypothetical protein, domain 2"/>
    <property type="match status" value="1"/>
</dbReference>
<protein>
    <recommendedName>
        <fullName evidence="2">HhH-GPD domain-containing protein</fullName>
    </recommendedName>
</protein>
<dbReference type="Proteomes" id="UP000008064">
    <property type="component" value="Unassembled WGS sequence"/>
</dbReference>
<dbReference type="KEGG" id="sla:SERLADRAFT_458392"/>
<gene>
    <name evidence="3" type="ORF">SERLADRAFT_458392</name>
</gene>
<dbReference type="HOGENOM" id="CLU_012862_9_1_1"/>
<dbReference type="OrthoDB" id="5607at2759"/>
<dbReference type="GeneID" id="18817713"/>
<dbReference type="SUPFAM" id="SSF48150">
    <property type="entry name" value="DNA-glycosylase"/>
    <property type="match status" value="1"/>
</dbReference>
<dbReference type="AlphaFoldDB" id="F8NIR3"/>
<feature type="region of interest" description="Disordered" evidence="1">
    <location>
        <begin position="342"/>
        <end position="366"/>
    </location>
</feature>
<dbReference type="PANTHER" id="PTHR47203">
    <property type="match status" value="1"/>
</dbReference>
<evidence type="ECO:0000313" key="3">
    <source>
        <dbReference type="EMBL" id="EGO29978.1"/>
    </source>
</evidence>
<dbReference type="EMBL" id="GL945429">
    <property type="protein sequence ID" value="EGO29978.1"/>
    <property type="molecule type" value="Genomic_DNA"/>
</dbReference>
<accession>F8NIR3</accession>
<organism>
    <name type="scientific">Serpula lacrymans var. lacrymans (strain S7.9)</name>
    <name type="common">Dry rot fungus</name>
    <dbReference type="NCBI Taxonomy" id="578457"/>
    <lineage>
        <taxon>Eukaryota</taxon>
        <taxon>Fungi</taxon>
        <taxon>Dikarya</taxon>
        <taxon>Basidiomycota</taxon>
        <taxon>Agaricomycotina</taxon>
        <taxon>Agaricomycetes</taxon>
        <taxon>Agaricomycetidae</taxon>
        <taxon>Boletales</taxon>
        <taxon>Coniophorineae</taxon>
        <taxon>Serpulaceae</taxon>
        <taxon>Serpula</taxon>
    </lineage>
</organism>
<evidence type="ECO:0000259" key="2">
    <source>
        <dbReference type="SMART" id="SM00478"/>
    </source>
</evidence>
<dbReference type="PANTHER" id="PTHR47203:SF1">
    <property type="entry name" value="HYPOTHETICAL BASE EXCISION DNA REPAIR PROTEIN (EUROFUNG)"/>
    <property type="match status" value="1"/>
</dbReference>
<dbReference type="Gene3D" id="1.10.1670.10">
    <property type="entry name" value="Helix-hairpin-Helix base-excision DNA repair enzymes (C-terminal)"/>
    <property type="match status" value="1"/>
</dbReference>
<dbReference type="GO" id="GO:0000702">
    <property type="term" value="F:oxidized base lesion DNA N-glycosylase activity"/>
    <property type="evidence" value="ECO:0007669"/>
    <property type="project" value="UniProtKB-ARBA"/>
</dbReference>
<dbReference type="CDD" id="cd00056">
    <property type="entry name" value="ENDO3c"/>
    <property type="match status" value="1"/>
</dbReference>
<feature type="domain" description="HhH-GPD" evidence="2">
    <location>
        <begin position="146"/>
        <end position="305"/>
    </location>
</feature>
<dbReference type="GO" id="GO:0006285">
    <property type="term" value="P:base-excision repair, AP site formation"/>
    <property type="evidence" value="ECO:0007669"/>
    <property type="project" value="UniProtKB-ARBA"/>
</dbReference>
<sequence>MINVGSNRRQLPSCNYCEHCIIFQHSTFISFYGLDAHSFMPAVKRKRSITPLTNVVPVSLSTNAQAGPSSPHASKKLKLLSAYTTASPFPSFHHPTNSEATEIHELLAKYTPGGAPRLRAPSPSANAARTCGSVPNVLESLIGTILSQNTSSANSTRAKHSLDTAFGRNDFAAIAKAARPDVVAAIASGGLANKKAKTIQDILESVKQRHGAYNLQHLADVPDEEAMRELVSYNGVGPKTAACVLSFCLGRESFAVDTHVYRLSRLLGWVPQSADRVLAQAHLDVTLPGELKYALHVMMVKHGRICSGCKKDGKGSCPLKEWLKEHKGVKADEVEERVVEAEEHIKEEERKQVKTSAGRSKRVKKS</sequence>